<dbReference type="Gene3D" id="1.10.10.10">
    <property type="entry name" value="Winged helix-like DNA-binding domain superfamily/Winged helix DNA-binding domain"/>
    <property type="match status" value="1"/>
</dbReference>
<dbReference type="AlphaFoldDB" id="A0A9D1TB44"/>
<dbReference type="InterPro" id="IPR000847">
    <property type="entry name" value="LysR_HTH_N"/>
</dbReference>
<keyword evidence="4" id="KW-0804">Transcription</keyword>
<evidence type="ECO:0000313" key="7">
    <source>
        <dbReference type="Proteomes" id="UP000824169"/>
    </source>
</evidence>
<keyword evidence="2" id="KW-0805">Transcription regulation</keyword>
<evidence type="ECO:0000256" key="1">
    <source>
        <dbReference type="ARBA" id="ARBA00009437"/>
    </source>
</evidence>
<organism evidence="6 7">
    <name type="scientific">Candidatus Scatomonas pullistercoris</name>
    <dbReference type="NCBI Taxonomy" id="2840920"/>
    <lineage>
        <taxon>Bacteria</taxon>
        <taxon>Bacillati</taxon>
        <taxon>Bacillota</taxon>
        <taxon>Clostridia</taxon>
        <taxon>Lachnospirales</taxon>
        <taxon>Lachnospiraceae</taxon>
        <taxon>Lachnospiraceae incertae sedis</taxon>
        <taxon>Candidatus Scatomonas</taxon>
    </lineage>
</organism>
<dbReference type="EMBL" id="DVOO01000029">
    <property type="protein sequence ID" value="HIV26080.1"/>
    <property type="molecule type" value="Genomic_DNA"/>
</dbReference>
<dbReference type="PANTHER" id="PTHR30346:SF0">
    <property type="entry name" value="HCA OPERON TRANSCRIPTIONAL ACTIVATOR HCAR"/>
    <property type="match status" value="1"/>
</dbReference>
<dbReference type="GO" id="GO:0003677">
    <property type="term" value="F:DNA binding"/>
    <property type="evidence" value="ECO:0007669"/>
    <property type="project" value="UniProtKB-KW"/>
</dbReference>
<dbReference type="GO" id="GO:0032993">
    <property type="term" value="C:protein-DNA complex"/>
    <property type="evidence" value="ECO:0007669"/>
    <property type="project" value="TreeGrafter"/>
</dbReference>
<reference evidence="6" key="1">
    <citation type="submission" date="2020-10" db="EMBL/GenBank/DDBJ databases">
        <authorList>
            <person name="Gilroy R."/>
        </authorList>
    </citation>
    <scope>NUCLEOTIDE SEQUENCE</scope>
    <source>
        <strain evidence="6">CHK188-20938</strain>
    </source>
</reference>
<accession>A0A9D1TB44</accession>
<gene>
    <name evidence="6" type="ORF">IAB71_09950</name>
</gene>
<evidence type="ECO:0000259" key="5">
    <source>
        <dbReference type="PROSITE" id="PS50931"/>
    </source>
</evidence>
<sequence length="296" mass="33092">MLQIIISGARTAIRISIWKAFCTFVTSVVIRVTRPAVSHQIRSLEEELGVKLFRRTSKSVSLTPEGILFLPDANMILKTAMSAKERLGSRERPMPFDIGCHSQAELRLLPPVLKELCRELPALRPQLHIVPFESLFGMVENRQLHIAFGLASDSKKTVLSYRELFSCPVVCICAPDHPLASSGPLTRDLLRGALITSPPHRISEAVLGIHAQISASLSYRGRYFCENIEGILTLVKAGLGYTLYPDIPRMREAGLRYIPVADLPALSFGVYYRPDNDHPALRRFLRLLLDQSRSHA</sequence>
<dbReference type="Proteomes" id="UP000824169">
    <property type="component" value="Unassembled WGS sequence"/>
</dbReference>
<dbReference type="PRINTS" id="PR00039">
    <property type="entry name" value="HTHLYSR"/>
</dbReference>
<dbReference type="PROSITE" id="PS50931">
    <property type="entry name" value="HTH_LYSR"/>
    <property type="match status" value="1"/>
</dbReference>
<dbReference type="InterPro" id="IPR005119">
    <property type="entry name" value="LysR_subst-bd"/>
</dbReference>
<feature type="domain" description="HTH lysR-type" evidence="5">
    <location>
        <begin position="32"/>
        <end position="63"/>
    </location>
</feature>
<keyword evidence="3" id="KW-0238">DNA-binding</keyword>
<dbReference type="InterPro" id="IPR036390">
    <property type="entry name" value="WH_DNA-bd_sf"/>
</dbReference>
<dbReference type="CDD" id="cd05466">
    <property type="entry name" value="PBP2_LTTR_substrate"/>
    <property type="match status" value="1"/>
</dbReference>
<dbReference type="Gene3D" id="3.40.190.10">
    <property type="entry name" value="Periplasmic binding protein-like II"/>
    <property type="match status" value="2"/>
</dbReference>
<evidence type="ECO:0000256" key="4">
    <source>
        <dbReference type="ARBA" id="ARBA00023163"/>
    </source>
</evidence>
<comment type="similarity">
    <text evidence="1">Belongs to the LysR transcriptional regulatory family.</text>
</comment>
<dbReference type="SUPFAM" id="SSF46785">
    <property type="entry name" value="Winged helix' DNA-binding domain"/>
    <property type="match status" value="1"/>
</dbReference>
<name>A0A9D1TB44_9FIRM</name>
<comment type="caution">
    <text evidence="6">The sequence shown here is derived from an EMBL/GenBank/DDBJ whole genome shotgun (WGS) entry which is preliminary data.</text>
</comment>
<dbReference type="GO" id="GO:0003700">
    <property type="term" value="F:DNA-binding transcription factor activity"/>
    <property type="evidence" value="ECO:0007669"/>
    <property type="project" value="InterPro"/>
</dbReference>
<evidence type="ECO:0000256" key="3">
    <source>
        <dbReference type="ARBA" id="ARBA00023125"/>
    </source>
</evidence>
<dbReference type="PANTHER" id="PTHR30346">
    <property type="entry name" value="TRANSCRIPTIONAL DUAL REGULATOR HCAR-RELATED"/>
    <property type="match status" value="1"/>
</dbReference>
<dbReference type="Pfam" id="PF03466">
    <property type="entry name" value="LysR_substrate"/>
    <property type="match status" value="1"/>
</dbReference>
<reference evidence="6" key="2">
    <citation type="journal article" date="2021" name="PeerJ">
        <title>Extensive microbial diversity within the chicken gut microbiome revealed by metagenomics and culture.</title>
        <authorList>
            <person name="Gilroy R."/>
            <person name="Ravi A."/>
            <person name="Getino M."/>
            <person name="Pursley I."/>
            <person name="Horton D.L."/>
            <person name="Alikhan N.F."/>
            <person name="Baker D."/>
            <person name="Gharbi K."/>
            <person name="Hall N."/>
            <person name="Watson M."/>
            <person name="Adriaenssens E.M."/>
            <person name="Foster-Nyarko E."/>
            <person name="Jarju S."/>
            <person name="Secka A."/>
            <person name="Antonio M."/>
            <person name="Oren A."/>
            <person name="Chaudhuri R.R."/>
            <person name="La Ragione R."/>
            <person name="Hildebrand F."/>
            <person name="Pallen M.J."/>
        </authorList>
    </citation>
    <scope>NUCLEOTIDE SEQUENCE</scope>
    <source>
        <strain evidence="6">CHK188-20938</strain>
    </source>
</reference>
<dbReference type="InterPro" id="IPR036388">
    <property type="entry name" value="WH-like_DNA-bd_sf"/>
</dbReference>
<protein>
    <submittedName>
        <fullName evidence="6">LysR family transcriptional regulator</fullName>
    </submittedName>
</protein>
<evidence type="ECO:0000256" key="2">
    <source>
        <dbReference type="ARBA" id="ARBA00023015"/>
    </source>
</evidence>
<proteinExistence type="inferred from homology"/>
<dbReference type="Pfam" id="PF00126">
    <property type="entry name" value="HTH_1"/>
    <property type="match status" value="1"/>
</dbReference>
<evidence type="ECO:0000313" key="6">
    <source>
        <dbReference type="EMBL" id="HIV26080.1"/>
    </source>
</evidence>
<dbReference type="SUPFAM" id="SSF53850">
    <property type="entry name" value="Periplasmic binding protein-like II"/>
    <property type="match status" value="1"/>
</dbReference>